<gene>
    <name evidence="1" type="ORF">A3O14_06520</name>
</gene>
<reference evidence="2" key="1">
    <citation type="submission" date="2016-03" db="EMBL/GenBank/DDBJ databases">
        <authorList>
            <person name="Johnson T.J."/>
            <person name="Youmans B."/>
            <person name="Case K."/>
            <person name="Noll S."/>
        </authorList>
    </citation>
    <scope>NUCLEOTIDE SEQUENCE [LARGE SCALE GENOMIC DNA]</scope>
    <source>
        <strain evidence="2">UMNLAv8</strain>
    </source>
</reference>
<dbReference type="EMBL" id="LVKI01000037">
    <property type="protein sequence ID" value="OAQ07209.1"/>
    <property type="molecule type" value="Genomic_DNA"/>
</dbReference>
<evidence type="ECO:0000313" key="1">
    <source>
        <dbReference type="EMBL" id="OAQ07209.1"/>
    </source>
</evidence>
<proteinExistence type="predicted"/>
<comment type="caution">
    <text evidence="1">The sequence shown here is derived from an EMBL/GenBank/DDBJ whole genome shotgun (WGS) entry which is preliminary data.</text>
</comment>
<protein>
    <submittedName>
        <fullName evidence="1">Uncharacterized protein</fullName>
    </submittedName>
</protein>
<evidence type="ECO:0000313" key="2">
    <source>
        <dbReference type="Proteomes" id="UP000078520"/>
    </source>
</evidence>
<organism evidence="1 2">
    <name type="scientific">Ligilactobacillus aviarius</name>
    <dbReference type="NCBI Taxonomy" id="1606"/>
    <lineage>
        <taxon>Bacteria</taxon>
        <taxon>Bacillati</taxon>
        <taxon>Bacillota</taxon>
        <taxon>Bacilli</taxon>
        <taxon>Lactobacillales</taxon>
        <taxon>Lactobacillaceae</taxon>
        <taxon>Ligilactobacillus</taxon>
    </lineage>
</organism>
<dbReference type="OrthoDB" id="1699217at2"/>
<name>A0A179C6I9_9LACO</name>
<dbReference type="AlphaFoldDB" id="A0A179C6I9"/>
<dbReference type="Proteomes" id="UP000078520">
    <property type="component" value="Unassembled WGS sequence"/>
</dbReference>
<sequence length="61" mass="7309">MTSDAQKRAARKWDEHHQERRKYLSWRSRARSFIEKAATPEDLIDLKKLIDDRLGDLGKDR</sequence>
<accession>A0A179C6I9</accession>
<dbReference type="RefSeq" id="WP_064208030.1">
    <property type="nucleotide sequence ID" value="NZ_LVKC01000013.1"/>
</dbReference>